<keyword evidence="1" id="KW-0233">DNA recombination</keyword>
<dbReference type="Proteomes" id="UP000233469">
    <property type="component" value="Unassembled WGS sequence"/>
</dbReference>
<dbReference type="VEuPathDB" id="FungiDB:RhiirA1_479998"/>
<dbReference type="GO" id="GO:0000723">
    <property type="term" value="P:telomere maintenance"/>
    <property type="evidence" value="ECO:0007669"/>
    <property type="project" value="InterPro"/>
</dbReference>
<dbReference type="VEuPathDB" id="FungiDB:RhiirFUN_006111"/>
<evidence type="ECO:0000313" key="3">
    <source>
        <dbReference type="EMBL" id="PKK57793.1"/>
    </source>
</evidence>
<dbReference type="GO" id="GO:0043139">
    <property type="term" value="F:5'-3' DNA helicase activity"/>
    <property type="evidence" value="ECO:0007669"/>
    <property type="project" value="UniProtKB-EC"/>
</dbReference>
<reference evidence="3 4" key="2">
    <citation type="submission" date="2017-10" db="EMBL/GenBank/DDBJ databases">
        <title>Extensive intraspecific genome diversity in a model arbuscular mycorrhizal fungus.</title>
        <authorList>
            <person name="Chen E.C.H."/>
            <person name="Morin E."/>
            <person name="Baudet D."/>
            <person name="Noel J."/>
            <person name="Ndikumana S."/>
            <person name="Charron P."/>
            <person name="St-Onge C."/>
            <person name="Giorgi J."/>
            <person name="Grigoriev I.V."/>
            <person name="Roux C."/>
            <person name="Martin F.M."/>
            <person name="Corradi N."/>
        </authorList>
    </citation>
    <scope>NUCLEOTIDE SEQUENCE [LARGE SCALE GENOMIC DNA]</scope>
    <source>
        <strain evidence="3 4">C2</strain>
    </source>
</reference>
<dbReference type="GO" id="GO:0016887">
    <property type="term" value="F:ATP hydrolysis activity"/>
    <property type="evidence" value="ECO:0007669"/>
    <property type="project" value="RHEA"/>
</dbReference>
<organism evidence="3 4">
    <name type="scientific">Rhizophagus irregularis</name>
    <dbReference type="NCBI Taxonomy" id="588596"/>
    <lineage>
        <taxon>Eukaryota</taxon>
        <taxon>Fungi</taxon>
        <taxon>Fungi incertae sedis</taxon>
        <taxon>Mucoromycota</taxon>
        <taxon>Glomeromycotina</taxon>
        <taxon>Glomeromycetes</taxon>
        <taxon>Glomerales</taxon>
        <taxon>Glomeraceae</taxon>
        <taxon>Rhizophagus</taxon>
    </lineage>
</organism>
<name>A0A2N1M827_9GLOM</name>
<dbReference type="GO" id="GO:0005524">
    <property type="term" value="F:ATP binding"/>
    <property type="evidence" value="ECO:0007669"/>
    <property type="project" value="UniProtKB-KW"/>
</dbReference>
<dbReference type="AlphaFoldDB" id="A0A2N1M827"/>
<dbReference type="InterPro" id="IPR051055">
    <property type="entry name" value="PIF1_helicase"/>
</dbReference>
<dbReference type="VEuPathDB" id="FungiDB:FUN_003973"/>
<dbReference type="PANTHER" id="PTHR47642:SF5">
    <property type="entry name" value="ATP-DEPENDENT DNA HELICASE"/>
    <property type="match status" value="1"/>
</dbReference>
<keyword evidence="1" id="KW-0347">Helicase</keyword>
<accession>A0A2N1M827</accession>
<dbReference type="InterPro" id="IPR027417">
    <property type="entry name" value="P-loop_NTPase"/>
</dbReference>
<feature type="domain" description="DNA helicase Pif1-like DEAD-box helicase" evidence="2">
    <location>
        <begin position="435"/>
        <end position="515"/>
    </location>
</feature>
<evidence type="ECO:0000313" key="4">
    <source>
        <dbReference type="Proteomes" id="UP000233469"/>
    </source>
</evidence>
<keyword evidence="1" id="KW-0227">DNA damage</keyword>
<comment type="similarity">
    <text evidence="1">Belongs to the helicase family.</text>
</comment>
<proteinExistence type="inferred from homology"/>
<dbReference type="Gene3D" id="3.40.50.300">
    <property type="entry name" value="P-loop containing nucleotide triphosphate hydrolases"/>
    <property type="match status" value="1"/>
</dbReference>
<dbReference type="GO" id="GO:0006310">
    <property type="term" value="P:DNA recombination"/>
    <property type="evidence" value="ECO:0007669"/>
    <property type="project" value="UniProtKB-KW"/>
</dbReference>
<evidence type="ECO:0000256" key="1">
    <source>
        <dbReference type="RuleBase" id="RU363044"/>
    </source>
</evidence>
<sequence>MPYGETENPIDVESDEDQCKHQCQDLINNPHITTWFFDKRFETFLKTVLIPKWRLEDYWYRYEWQHRDNEDEMFRILSHFDLLVTMINPCPDAPQHTRCSPSYCLRTKNGQQYCIFGFPKDNVEHSFIYENDCWRANVDLKPVLNIHATLQYITKYATKSEPCSSFSEIPNKILSESDPSGSSFSSFQCLLLHTVSEHDYFAQETCHLLLGLPLYHYSHPFVILNLNNESHRWLCGTGIENVMPNSDLYFGYKFYNGKWKICECENVVHIWARLSSQCNGLQWNEFSRIKVILHVPHQSLADLFNHNIANSENEFKDILGSSVDKLEDKCDDDEGQQEADESRDDTYLDWMVLAEMGPNAIIDSSSDLGLRDVDRNNDWFGGVRHRYPNIDSIDLNTFVQQSRIEDDVSTVNSIIVDYQTLNEKQMIIFRRIETNYNAIITNYNQVEPLRLIIMGTAETSKSYLINAIQACLQEIAMNNGAEVIVLAPTGIAAFNIHGTMIHSTLSILINSSDLSIEVGDFSQLPLVIDEPIYSKKPRHNSLSNDGMNVYNQFQEVDVHEINLAKLKSLNAPIARVRAVHTGGNDASKADSDTAKGLEVQLLLSKGARVMPKANLSVETGLANGSVGTIDDIYLLFQFLFL</sequence>
<keyword evidence="1" id="KW-0234">DNA repair</keyword>
<protein>
    <recommendedName>
        <fullName evidence="1">ATP-dependent DNA helicase</fullName>
        <ecNumber evidence="1">5.6.2.3</ecNumber>
    </recommendedName>
</protein>
<comment type="caution">
    <text evidence="3">The sequence shown here is derived from an EMBL/GenBank/DDBJ whole genome shotgun (WGS) entry which is preliminary data.</text>
</comment>
<keyword evidence="1" id="KW-0378">Hydrolase</keyword>
<dbReference type="EMBL" id="LLXL01004085">
    <property type="protein sequence ID" value="PKK57793.1"/>
    <property type="molecule type" value="Genomic_DNA"/>
</dbReference>
<comment type="cofactor">
    <cofactor evidence="1">
        <name>Mg(2+)</name>
        <dbReference type="ChEBI" id="CHEBI:18420"/>
    </cofactor>
</comment>
<dbReference type="Pfam" id="PF05970">
    <property type="entry name" value="PIF1"/>
    <property type="match status" value="1"/>
</dbReference>
<keyword evidence="1" id="KW-0067">ATP-binding</keyword>
<keyword evidence="1" id="KW-0547">Nucleotide-binding</keyword>
<dbReference type="InterPro" id="IPR010285">
    <property type="entry name" value="DNA_helicase_pif1-like_DEAD"/>
</dbReference>
<evidence type="ECO:0000259" key="2">
    <source>
        <dbReference type="Pfam" id="PF05970"/>
    </source>
</evidence>
<dbReference type="EC" id="5.6.2.3" evidence="1"/>
<dbReference type="VEuPathDB" id="FungiDB:RhiirA1_481883"/>
<reference evidence="3 4" key="1">
    <citation type="submission" date="2016-04" db="EMBL/GenBank/DDBJ databases">
        <title>Genome analyses suggest a sexual origin of heterokaryosis in a supposedly ancient asexual fungus.</title>
        <authorList>
            <person name="Ropars J."/>
            <person name="Sedzielewska K."/>
            <person name="Noel J."/>
            <person name="Charron P."/>
            <person name="Farinelli L."/>
            <person name="Marton T."/>
            <person name="Kruger M."/>
            <person name="Pelin A."/>
            <person name="Brachmann A."/>
            <person name="Corradi N."/>
        </authorList>
    </citation>
    <scope>NUCLEOTIDE SEQUENCE [LARGE SCALE GENOMIC DNA]</scope>
    <source>
        <strain evidence="3 4">C2</strain>
    </source>
</reference>
<comment type="catalytic activity">
    <reaction evidence="1">
        <text>ATP + H2O = ADP + phosphate + H(+)</text>
        <dbReference type="Rhea" id="RHEA:13065"/>
        <dbReference type="ChEBI" id="CHEBI:15377"/>
        <dbReference type="ChEBI" id="CHEBI:15378"/>
        <dbReference type="ChEBI" id="CHEBI:30616"/>
        <dbReference type="ChEBI" id="CHEBI:43474"/>
        <dbReference type="ChEBI" id="CHEBI:456216"/>
        <dbReference type="EC" id="5.6.2.3"/>
    </reaction>
</comment>
<dbReference type="VEuPathDB" id="FungiDB:RhiirA1_486644"/>
<dbReference type="PANTHER" id="PTHR47642">
    <property type="entry name" value="ATP-DEPENDENT DNA HELICASE"/>
    <property type="match status" value="1"/>
</dbReference>
<gene>
    <name evidence="3" type="ORF">RhiirC2_797401</name>
</gene>
<dbReference type="GO" id="GO:0006281">
    <property type="term" value="P:DNA repair"/>
    <property type="evidence" value="ECO:0007669"/>
    <property type="project" value="UniProtKB-KW"/>
</dbReference>
<dbReference type="VEuPathDB" id="FungiDB:RhiirFUN_006112"/>